<dbReference type="EMBL" id="VSSQ01058131">
    <property type="protein sequence ID" value="MPN11862.1"/>
    <property type="molecule type" value="Genomic_DNA"/>
</dbReference>
<accession>A0A645FEF9</accession>
<sequence length="61" mass="6786">MGIHFPLMGVIFTLFMFMAFGQGNVIQPVSQNHELGSARNGTVRGPWFHAQAVNEEHLGFL</sequence>
<comment type="caution">
    <text evidence="1">The sequence shown here is derived from an EMBL/GenBank/DDBJ whole genome shotgun (WGS) entry which is preliminary data.</text>
</comment>
<gene>
    <name evidence="1" type="ORF">SDC9_159170</name>
</gene>
<organism evidence="1">
    <name type="scientific">bioreactor metagenome</name>
    <dbReference type="NCBI Taxonomy" id="1076179"/>
    <lineage>
        <taxon>unclassified sequences</taxon>
        <taxon>metagenomes</taxon>
        <taxon>ecological metagenomes</taxon>
    </lineage>
</organism>
<protein>
    <submittedName>
        <fullName evidence="1">Uncharacterized protein</fullName>
    </submittedName>
</protein>
<evidence type="ECO:0000313" key="1">
    <source>
        <dbReference type="EMBL" id="MPN11862.1"/>
    </source>
</evidence>
<reference evidence="1" key="1">
    <citation type="submission" date="2019-08" db="EMBL/GenBank/DDBJ databases">
        <authorList>
            <person name="Kucharzyk K."/>
            <person name="Murdoch R.W."/>
            <person name="Higgins S."/>
            <person name="Loffler F."/>
        </authorList>
    </citation>
    <scope>NUCLEOTIDE SEQUENCE</scope>
</reference>
<name>A0A645FEF9_9ZZZZ</name>
<proteinExistence type="predicted"/>
<dbReference type="AlphaFoldDB" id="A0A645FEF9"/>